<comment type="caution">
    <text evidence="10">The sequence shown here is derived from an EMBL/GenBank/DDBJ whole genome shotgun (WGS) entry which is preliminary data.</text>
</comment>
<protein>
    <recommendedName>
        <fullName evidence="9">X8 domain-containing protein</fullName>
    </recommendedName>
</protein>
<keyword evidence="6" id="KW-1015">Disulfide bond</keyword>
<dbReference type="Gene3D" id="1.20.58.1040">
    <property type="match status" value="1"/>
</dbReference>
<dbReference type="EMBL" id="JAYMYR010000008">
    <property type="protein sequence ID" value="KAK7348363.1"/>
    <property type="molecule type" value="Genomic_DNA"/>
</dbReference>
<dbReference type="GO" id="GO:0009506">
    <property type="term" value="C:plasmodesma"/>
    <property type="evidence" value="ECO:0007669"/>
    <property type="project" value="UniProtKB-ARBA"/>
</dbReference>
<comment type="subcellular location">
    <subcellularLocation>
        <location evidence="1">Cell membrane</location>
        <topology evidence="1">Lipid-anchor</topology>
        <topology evidence="1">GPI-anchor</topology>
    </subcellularLocation>
</comment>
<evidence type="ECO:0000313" key="10">
    <source>
        <dbReference type="EMBL" id="KAK7348363.1"/>
    </source>
</evidence>
<evidence type="ECO:0000256" key="2">
    <source>
        <dbReference type="ARBA" id="ARBA00022475"/>
    </source>
</evidence>
<dbReference type="AlphaFoldDB" id="A0AAN9QZ78"/>
<evidence type="ECO:0000256" key="7">
    <source>
        <dbReference type="ARBA" id="ARBA00023180"/>
    </source>
</evidence>
<evidence type="ECO:0000256" key="6">
    <source>
        <dbReference type="ARBA" id="ARBA00023157"/>
    </source>
</evidence>
<keyword evidence="3" id="KW-0336">GPI-anchor</keyword>
<dbReference type="PANTHER" id="PTHR31044">
    <property type="entry name" value="BETA-1,3 GLUCANASE"/>
    <property type="match status" value="1"/>
</dbReference>
<keyword evidence="5" id="KW-0472">Membrane</keyword>
<dbReference type="InterPro" id="IPR012946">
    <property type="entry name" value="X8"/>
</dbReference>
<gene>
    <name evidence="10" type="ORF">VNO80_22916</name>
</gene>
<dbReference type="PANTHER" id="PTHR31044:SF55">
    <property type="entry name" value="CARBOHYDRATE-BINDING X8 DOMAIN SUPERFAMILY PROTEIN"/>
    <property type="match status" value="1"/>
</dbReference>
<evidence type="ECO:0000259" key="9">
    <source>
        <dbReference type="SMART" id="SM00768"/>
    </source>
</evidence>
<keyword evidence="2" id="KW-1003">Cell membrane</keyword>
<evidence type="ECO:0000256" key="4">
    <source>
        <dbReference type="ARBA" id="ARBA00022729"/>
    </source>
</evidence>
<organism evidence="10 11">
    <name type="scientific">Phaseolus coccineus</name>
    <name type="common">Scarlet runner bean</name>
    <name type="synonym">Phaseolus multiflorus</name>
    <dbReference type="NCBI Taxonomy" id="3886"/>
    <lineage>
        <taxon>Eukaryota</taxon>
        <taxon>Viridiplantae</taxon>
        <taxon>Streptophyta</taxon>
        <taxon>Embryophyta</taxon>
        <taxon>Tracheophyta</taxon>
        <taxon>Spermatophyta</taxon>
        <taxon>Magnoliopsida</taxon>
        <taxon>eudicotyledons</taxon>
        <taxon>Gunneridae</taxon>
        <taxon>Pentapetalae</taxon>
        <taxon>rosids</taxon>
        <taxon>fabids</taxon>
        <taxon>Fabales</taxon>
        <taxon>Fabaceae</taxon>
        <taxon>Papilionoideae</taxon>
        <taxon>50 kb inversion clade</taxon>
        <taxon>NPAAA clade</taxon>
        <taxon>indigoferoid/millettioid clade</taxon>
        <taxon>Phaseoleae</taxon>
        <taxon>Phaseolus</taxon>
    </lineage>
</organism>
<dbReference type="Pfam" id="PF07983">
    <property type="entry name" value="X8"/>
    <property type="match status" value="1"/>
</dbReference>
<evidence type="ECO:0000313" key="11">
    <source>
        <dbReference type="Proteomes" id="UP001374584"/>
    </source>
</evidence>
<sequence>MKLYKEVANPLHEMKHSSRIDKRSSWRTMNSPMLKVLIALLLLTLSFQAYGQFEEWCIADEQTPDEELQRAMDWACEKGGADCSKIKVNQPCYLPNTLKDHASYAFNNYYQRFKHKGASCYFNSAAITTDLDPSHGSCKYELLP</sequence>
<dbReference type="Proteomes" id="UP001374584">
    <property type="component" value="Unassembled WGS sequence"/>
</dbReference>
<reference evidence="10 11" key="1">
    <citation type="submission" date="2024-01" db="EMBL/GenBank/DDBJ databases">
        <title>The genomes of 5 underutilized Papilionoideae crops provide insights into root nodulation and disease resistanc.</title>
        <authorList>
            <person name="Jiang F."/>
        </authorList>
    </citation>
    <scope>NUCLEOTIDE SEQUENCE [LARGE SCALE GENOMIC DNA]</scope>
    <source>
        <strain evidence="10">JINMINGXINNONG_FW02</strain>
        <tissue evidence="10">Leaves</tissue>
    </source>
</reference>
<dbReference type="SMART" id="SM00768">
    <property type="entry name" value="X8"/>
    <property type="match status" value="1"/>
</dbReference>
<feature type="domain" description="X8" evidence="9">
    <location>
        <begin position="55"/>
        <end position="140"/>
    </location>
</feature>
<keyword evidence="11" id="KW-1185">Reference proteome</keyword>
<dbReference type="GO" id="GO:0098552">
    <property type="term" value="C:side of membrane"/>
    <property type="evidence" value="ECO:0007669"/>
    <property type="project" value="UniProtKB-KW"/>
</dbReference>
<evidence type="ECO:0000256" key="3">
    <source>
        <dbReference type="ARBA" id="ARBA00022622"/>
    </source>
</evidence>
<accession>A0AAN9QZ78</accession>
<keyword evidence="4" id="KW-0732">Signal</keyword>
<evidence type="ECO:0000256" key="8">
    <source>
        <dbReference type="ARBA" id="ARBA00023288"/>
    </source>
</evidence>
<dbReference type="FunFam" id="1.20.58.1040:FF:000001">
    <property type="entry name" value="Glucan endo-1,3-beta-glucosidase 4"/>
    <property type="match status" value="1"/>
</dbReference>
<dbReference type="GO" id="GO:0005886">
    <property type="term" value="C:plasma membrane"/>
    <property type="evidence" value="ECO:0007669"/>
    <property type="project" value="UniProtKB-SubCell"/>
</dbReference>
<proteinExistence type="predicted"/>
<evidence type="ECO:0000256" key="1">
    <source>
        <dbReference type="ARBA" id="ARBA00004609"/>
    </source>
</evidence>
<name>A0AAN9QZ78_PHACN</name>
<keyword evidence="8" id="KW-0449">Lipoprotein</keyword>
<keyword evidence="7" id="KW-0325">Glycoprotein</keyword>
<evidence type="ECO:0000256" key="5">
    <source>
        <dbReference type="ARBA" id="ARBA00023136"/>
    </source>
</evidence>
<dbReference type="InterPro" id="IPR044788">
    <property type="entry name" value="X8_dom_prot"/>
</dbReference>